<dbReference type="PANTHER" id="PTHR43252">
    <property type="entry name" value="TRANSCRIPTIONAL REGULATOR YQJI"/>
    <property type="match status" value="1"/>
</dbReference>
<gene>
    <name evidence="2" type="ORF">D8S82_10420</name>
</gene>
<organism evidence="2 3">
    <name type="scientific">Mycolicibacterium hodleri</name>
    <dbReference type="NCBI Taxonomy" id="49897"/>
    <lineage>
        <taxon>Bacteria</taxon>
        <taxon>Bacillati</taxon>
        <taxon>Actinomycetota</taxon>
        <taxon>Actinomycetes</taxon>
        <taxon>Mycobacteriales</taxon>
        <taxon>Mycobacteriaceae</taxon>
        <taxon>Mycolicibacterium</taxon>
    </lineage>
</organism>
<evidence type="ECO:0000313" key="2">
    <source>
        <dbReference type="EMBL" id="TQR86567.1"/>
    </source>
</evidence>
<dbReference type="PANTHER" id="PTHR43252:SF2">
    <property type="entry name" value="TRANSCRIPTION REGULATOR, PADR-LIKE FAMILY"/>
    <property type="match status" value="1"/>
</dbReference>
<dbReference type="Proteomes" id="UP000315759">
    <property type="component" value="Unassembled WGS sequence"/>
</dbReference>
<feature type="domain" description="Transcription regulator PadR N-terminal" evidence="1">
    <location>
        <begin position="19"/>
        <end position="93"/>
    </location>
</feature>
<dbReference type="EMBL" id="VIFX01000011">
    <property type="protein sequence ID" value="TQR86567.1"/>
    <property type="molecule type" value="Genomic_DNA"/>
</dbReference>
<accession>A0A544W2U6</accession>
<dbReference type="Gene3D" id="1.10.10.10">
    <property type="entry name" value="Winged helix-like DNA-binding domain superfamily/Winged helix DNA-binding domain"/>
    <property type="match status" value="1"/>
</dbReference>
<reference evidence="2 3" key="1">
    <citation type="submission" date="2018-10" db="EMBL/GenBank/DDBJ databases">
        <title>Draft genome of Mycobacterium hodleri strain B.</title>
        <authorList>
            <person name="Amande T.J."/>
            <person name="Mcgenity T.J."/>
        </authorList>
    </citation>
    <scope>NUCLEOTIDE SEQUENCE [LARGE SCALE GENOMIC DNA]</scope>
    <source>
        <strain evidence="2 3">B</strain>
    </source>
</reference>
<dbReference type="InterPro" id="IPR036388">
    <property type="entry name" value="WH-like_DNA-bd_sf"/>
</dbReference>
<sequence length="224" mass="25016">MEGDEAAAKSTLAATSWAILAILSYEDELSGYDVKKVTEWSIRYFYWSPSFSQIYTELKKLEKLGLVTSRLDHDNGARSRRLYKITPAGLEAVTRWANDSPADPPMLKHSVLLRVAFGHLAGAAKLKELLQEHVAFAESMQRQAAHDAHGAETLDAWAYPRLALQWAARYYASERELALQMIKDLDGAEEAYARSGGAQGVPGPGPRYWQEVERKVASEEDDQT</sequence>
<dbReference type="AlphaFoldDB" id="A0A544W2U6"/>
<dbReference type="InterPro" id="IPR005149">
    <property type="entry name" value="Tscrpt_reg_PadR_N"/>
</dbReference>
<evidence type="ECO:0000259" key="1">
    <source>
        <dbReference type="Pfam" id="PF03551"/>
    </source>
</evidence>
<keyword evidence="3" id="KW-1185">Reference proteome</keyword>
<dbReference type="Pfam" id="PF03551">
    <property type="entry name" value="PadR"/>
    <property type="match status" value="1"/>
</dbReference>
<dbReference type="SUPFAM" id="SSF46785">
    <property type="entry name" value="Winged helix' DNA-binding domain"/>
    <property type="match status" value="1"/>
</dbReference>
<proteinExistence type="predicted"/>
<dbReference type="RefSeq" id="WP_142552031.1">
    <property type="nucleotide sequence ID" value="NZ_VIFX01000011.1"/>
</dbReference>
<name>A0A544W2U6_9MYCO</name>
<evidence type="ECO:0000313" key="3">
    <source>
        <dbReference type="Proteomes" id="UP000315759"/>
    </source>
</evidence>
<protein>
    <submittedName>
        <fullName evidence="2">PadR family transcriptional regulator</fullName>
    </submittedName>
</protein>
<comment type="caution">
    <text evidence="2">The sequence shown here is derived from an EMBL/GenBank/DDBJ whole genome shotgun (WGS) entry which is preliminary data.</text>
</comment>
<dbReference type="InterPro" id="IPR036390">
    <property type="entry name" value="WH_DNA-bd_sf"/>
</dbReference>